<dbReference type="PANTHER" id="PTHR11109">
    <property type="entry name" value="GTP CYCLOHYDROLASE I"/>
    <property type="match status" value="1"/>
</dbReference>
<comment type="catalytic activity">
    <reaction evidence="1">
        <text>GTP + H2O = 7,8-dihydroneopterin 3'-triphosphate + formate + H(+)</text>
        <dbReference type="Rhea" id="RHEA:17473"/>
        <dbReference type="ChEBI" id="CHEBI:15377"/>
        <dbReference type="ChEBI" id="CHEBI:15378"/>
        <dbReference type="ChEBI" id="CHEBI:15740"/>
        <dbReference type="ChEBI" id="CHEBI:37565"/>
        <dbReference type="ChEBI" id="CHEBI:58462"/>
        <dbReference type="EC" id="3.5.4.16"/>
    </reaction>
</comment>
<dbReference type="GO" id="GO:0005525">
    <property type="term" value="F:GTP binding"/>
    <property type="evidence" value="ECO:0007669"/>
    <property type="project" value="TreeGrafter"/>
</dbReference>
<dbReference type="InterPro" id="IPR020602">
    <property type="entry name" value="GTP_CycHdrlase_I_dom"/>
</dbReference>
<dbReference type="InterPro" id="IPR043134">
    <property type="entry name" value="GTP-CH-I_N"/>
</dbReference>
<evidence type="ECO:0000256" key="1">
    <source>
        <dbReference type="ARBA" id="ARBA00001052"/>
    </source>
</evidence>
<dbReference type="NCBIfam" id="NF006826">
    <property type="entry name" value="PRK09347.1-3"/>
    <property type="match status" value="1"/>
</dbReference>
<dbReference type="GO" id="GO:0006729">
    <property type="term" value="P:tetrahydrobiopterin biosynthetic process"/>
    <property type="evidence" value="ECO:0007669"/>
    <property type="project" value="TreeGrafter"/>
</dbReference>
<dbReference type="NCBIfam" id="NF006825">
    <property type="entry name" value="PRK09347.1-2"/>
    <property type="match status" value="1"/>
</dbReference>
<dbReference type="InterPro" id="IPR001474">
    <property type="entry name" value="GTP_CycHdrlase_I"/>
</dbReference>
<protein>
    <recommendedName>
        <fullName evidence="3">GTP cyclohydrolase I</fullName>
        <ecNumber evidence="3">3.5.4.16</ecNumber>
    </recommendedName>
</protein>
<dbReference type="UniPathway" id="UPA00848">
    <property type="reaction ID" value="UER00151"/>
</dbReference>
<dbReference type="Gene3D" id="3.30.1130.10">
    <property type="match status" value="1"/>
</dbReference>
<dbReference type="Pfam" id="PF01227">
    <property type="entry name" value="GTP_cyclohydroI"/>
    <property type="match status" value="1"/>
</dbReference>
<feature type="domain" description="GTP cyclohydrolase I" evidence="5">
    <location>
        <begin position="7"/>
        <end position="185"/>
    </location>
</feature>
<name>A0A6M3ILW0_9ZZZZ</name>
<evidence type="ECO:0000256" key="3">
    <source>
        <dbReference type="ARBA" id="ARBA00012715"/>
    </source>
</evidence>
<dbReference type="EC" id="3.5.4.16" evidence="3"/>
<dbReference type="GO" id="GO:0003934">
    <property type="term" value="F:GTP cyclohydrolase I activity"/>
    <property type="evidence" value="ECO:0007669"/>
    <property type="project" value="UniProtKB-EC"/>
</dbReference>
<evidence type="ECO:0000313" key="6">
    <source>
        <dbReference type="EMBL" id="QJA57392.1"/>
    </source>
</evidence>
<evidence type="ECO:0000256" key="4">
    <source>
        <dbReference type="ARBA" id="ARBA00022801"/>
    </source>
</evidence>
<evidence type="ECO:0000256" key="2">
    <source>
        <dbReference type="ARBA" id="ARBA00005080"/>
    </source>
</evidence>
<dbReference type="EMBL" id="MT141270">
    <property type="protein sequence ID" value="QJA57392.1"/>
    <property type="molecule type" value="Genomic_DNA"/>
</dbReference>
<dbReference type="PANTHER" id="PTHR11109:SF7">
    <property type="entry name" value="GTP CYCLOHYDROLASE 1"/>
    <property type="match status" value="1"/>
</dbReference>
<dbReference type="AlphaFoldDB" id="A0A6M3ILW0"/>
<organism evidence="6">
    <name type="scientific">viral metagenome</name>
    <dbReference type="NCBI Taxonomy" id="1070528"/>
    <lineage>
        <taxon>unclassified sequences</taxon>
        <taxon>metagenomes</taxon>
        <taxon>organismal metagenomes</taxon>
    </lineage>
</organism>
<dbReference type="HAMAP" id="MF_00223">
    <property type="entry name" value="FolE"/>
    <property type="match status" value="1"/>
</dbReference>
<dbReference type="GO" id="GO:0005737">
    <property type="term" value="C:cytoplasm"/>
    <property type="evidence" value="ECO:0007669"/>
    <property type="project" value="TreeGrafter"/>
</dbReference>
<proteinExistence type="inferred from homology"/>
<gene>
    <name evidence="6" type="ORF">MM415B01653_0016</name>
</gene>
<dbReference type="Gene3D" id="1.10.286.10">
    <property type="match status" value="1"/>
</dbReference>
<accession>A0A6M3ILW0</accession>
<dbReference type="GO" id="GO:0008270">
    <property type="term" value="F:zinc ion binding"/>
    <property type="evidence" value="ECO:0007669"/>
    <property type="project" value="TreeGrafter"/>
</dbReference>
<keyword evidence="4 6" id="KW-0378">Hydrolase</keyword>
<reference evidence="6" key="1">
    <citation type="submission" date="2020-03" db="EMBL/GenBank/DDBJ databases">
        <title>The deep terrestrial virosphere.</title>
        <authorList>
            <person name="Holmfeldt K."/>
            <person name="Nilsson E."/>
            <person name="Simone D."/>
            <person name="Lopez-Fernandez M."/>
            <person name="Wu X."/>
            <person name="de Brujin I."/>
            <person name="Lundin D."/>
            <person name="Andersson A."/>
            <person name="Bertilsson S."/>
            <person name="Dopson M."/>
        </authorList>
    </citation>
    <scope>NUCLEOTIDE SEQUENCE</scope>
    <source>
        <strain evidence="6">MM415B01653</strain>
    </source>
</reference>
<dbReference type="GO" id="GO:0046654">
    <property type="term" value="P:tetrahydrofolate biosynthetic process"/>
    <property type="evidence" value="ECO:0007669"/>
    <property type="project" value="InterPro"/>
</dbReference>
<evidence type="ECO:0000259" key="5">
    <source>
        <dbReference type="Pfam" id="PF01227"/>
    </source>
</evidence>
<dbReference type="InterPro" id="IPR043133">
    <property type="entry name" value="GTP-CH-I_C/QueF"/>
</dbReference>
<comment type="pathway">
    <text evidence="2">Cofactor biosynthesis; 7,8-dihydroneopterin triphosphate biosynthesis; 7,8-dihydroneopterin triphosphate from GTP: step 1/1.</text>
</comment>
<dbReference type="NCBIfam" id="TIGR00063">
    <property type="entry name" value="folE"/>
    <property type="match status" value="1"/>
</dbReference>
<dbReference type="FunFam" id="3.30.1130.10:FF:000001">
    <property type="entry name" value="GTP cyclohydrolase 1"/>
    <property type="match status" value="1"/>
</dbReference>
<dbReference type="SUPFAM" id="SSF55620">
    <property type="entry name" value="Tetrahydrobiopterin biosynthesis enzymes-like"/>
    <property type="match status" value="1"/>
</dbReference>
<sequence>MDNIMLIKNILSLIGENPGRPGLLDTPKRTLESWKFLFSGYAKDPKEIFTTFDSEGYDEIICLKNCEFFSMCEHHLLPFFGKAHIAYIPKKGGSIIGISKLARLMEIYSRRLQIQERLGNQIVQDLMKYLQCKGAACIIEASHLCMRMRGVEKQNSIMVTSSLKGVFLEQTKKGHAARNELMQLIKL</sequence>